<comment type="similarity">
    <text evidence="6">Belongs to the ABC-4 integral membrane protein family.</text>
</comment>
<evidence type="ECO:0000256" key="1">
    <source>
        <dbReference type="ARBA" id="ARBA00004651"/>
    </source>
</evidence>
<evidence type="ECO:0000259" key="10">
    <source>
        <dbReference type="Pfam" id="PF12704"/>
    </source>
</evidence>
<accession>A0A1M7L426</accession>
<dbReference type="InterPro" id="IPR025857">
    <property type="entry name" value="MacB_PCD"/>
</dbReference>
<feature type="domain" description="MacB-like periplasmic core" evidence="10">
    <location>
        <begin position="33"/>
        <end position="241"/>
    </location>
</feature>
<keyword evidence="4 8" id="KW-1133">Transmembrane helix</keyword>
<evidence type="ECO:0000259" key="9">
    <source>
        <dbReference type="Pfam" id="PF02687"/>
    </source>
</evidence>
<organism evidence="11 12">
    <name type="scientific">Caldanaerovirga acetigignens</name>
    <dbReference type="NCBI Taxonomy" id="447595"/>
    <lineage>
        <taxon>Bacteria</taxon>
        <taxon>Bacillati</taxon>
        <taxon>Bacillota</taxon>
        <taxon>Clostridia</taxon>
        <taxon>Thermosediminibacterales</taxon>
        <taxon>Thermosediminibacteraceae</taxon>
        <taxon>Caldanaerovirga</taxon>
    </lineage>
</organism>
<evidence type="ECO:0000256" key="6">
    <source>
        <dbReference type="ARBA" id="ARBA00038076"/>
    </source>
</evidence>
<evidence type="ECO:0000256" key="7">
    <source>
        <dbReference type="SAM" id="MobiDB-lite"/>
    </source>
</evidence>
<evidence type="ECO:0000313" key="12">
    <source>
        <dbReference type="Proteomes" id="UP000184375"/>
    </source>
</evidence>
<feature type="transmembrane region" description="Helical" evidence="8">
    <location>
        <begin position="33"/>
        <end position="52"/>
    </location>
</feature>
<keyword evidence="3 8" id="KW-0812">Transmembrane</keyword>
<dbReference type="PANTHER" id="PTHR30572:SF4">
    <property type="entry name" value="ABC TRANSPORTER PERMEASE YTRF"/>
    <property type="match status" value="1"/>
</dbReference>
<dbReference type="Pfam" id="PF12704">
    <property type="entry name" value="MacB_PCD"/>
    <property type="match status" value="1"/>
</dbReference>
<protein>
    <submittedName>
        <fullName evidence="11">Putative ABC transport system permease protein</fullName>
    </submittedName>
</protein>
<name>A0A1M7L426_9FIRM</name>
<keyword evidence="5 8" id="KW-0472">Membrane</keyword>
<evidence type="ECO:0000256" key="3">
    <source>
        <dbReference type="ARBA" id="ARBA00022692"/>
    </source>
</evidence>
<dbReference type="GO" id="GO:0005886">
    <property type="term" value="C:plasma membrane"/>
    <property type="evidence" value="ECO:0007669"/>
    <property type="project" value="UniProtKB-SubCell"/>
</dbReference>
<dbReference type="InterPro" id="IPR050250">
    <property type="entry name" value="Macrolide_Exporter_MacB"/>
</dbReference>
<feature type="compositionally biased region" description="Basic and acidic residues" evidence="7">
    <location>
        <begin position="284"/>
        <end position="296"/>
    </location>
</feature>
<feature type="transmembrane region" description="Helical" evidence="8">
    <location>
        <begin position="325"/>
        <end position="350"/>
    </location>
</feature>
<evidence type="ECO:0000313" key="11">
    <source>
        <dbReference type="EMBL" id="SHM72526.1"/>
    </source>
</evidence>
<keyword evidence="12" id="KW-1185">Reference proteome</keyword>
<comment type="subcellular location">
    <subcellularLocation>
        <location evidence="1">Cell membrane</location>
        <topology evidence="1">Multi-pass membrane protein</topology>
    </subcellularLocation>
</comment>
<dbReference type="GO" id="GO:0022857">
    <property type="term" value="F:transmembrane transporter activity"/>
    <property type="evidence" value="ECO:0007669"/>
    <property type="project" value="TreeGrafter"/>
</dbReference>
<dbReference type="PANTHER" id="PTHR30572">
    <property type="entry name" value="MEMBRANE COMPONENT OF TRANSPORTER-RELATED"/>
    <property type="match status" value="1"/>
</dbReference>
<sequence>MKMLNSWRSFWVRFLFAAQMAWQGVAINPLRAGLTILGVAIGVASVVSLMGIGEGARIAVVRQFESLGSNVIVIKAHDEKAEFEPEEAEELLERVSGLKYASPVVRTNAVLRWRRTRGQVEVLGVSSDFPELRDHKLASGRFFTKWHVEQRSPVAVVGYNIGRGLLGGRSPVGHTVTINGQTYRIVGVLERKGSGQAEGIDDKVVVPYTTALKIAGKKTVDELWVKAESPKAAELAIAQLGRIYRRKLGLDVTAPKAGGGGQQVPGEEGKENPEGTSLPIPQPPEKEGQSKGEKPGLELGKDIITITNLNTLVEEADKANRIMTLLLGGIAAVSLLVGGLGIMNIMLVAVTERTGEIGVRRALGAKKFDLLLQFLMEAFYLSGIGAALGTLLGMWGVNVFNNYGFSAVVSMDAVKVAVFVALGCGLLFGVYPAWTAASVPPVEALRR</sequence>
<keyword evidence="2" id="KW-1003">Cell membrane</keyword>
<feature type="transmembrane region" description="Helical" evidence="8">
    <location>
        <begin position="370"/>
        <end position="395"/>
    </location>
</feature>
<evidence type="ECO:0000256" key="5">
    <source>
        <dbReference type="ARBA" id="ARBA00023136"/>
    </source>
</evidence>
<feature type="region of interest" description="Disordered" evidence="7">
    <location>
        <begin position="254"/>
        <end position="296"/>
    </location>
</feature>
<reference evidence="12" key="1">
    <citation type="submission" date="2016-11" db="EMBL/GenBank/DDBJ databases">
        <authorList>
            <person name="Varghese N."/>
            <person name="Submissions S."/>
        </authorList>
    </citation>
    <scope>NUCLEOTIDE SEQUENCE [LARGE SCALE GENOMIC DNA]</scope>
    <source>
        <strain evidence="12">DSM 18802</strain>
    </source>
</reference>
<dbReference type="STRING" id="447595.SAMN05660826_01784"/>
<evidence type="ECO:0000256" key="8">
    <source>
        <dbReference type="SAM" id="Phobius"/>
    </source>
</evidence>
<evidence type="ECO:0000256" key="4">
    <source>
        <dbReference type="ARBA" id="ARBA00022989"/>
    </source>
</evidence>
<feature type="transmembrane region" description="Helical" evidence="8">
    <location>
        <begin position="416"/>
        <end position="434"/>
    </location>
</feature>
<gene>
    <name evidence="11" type="ORF">SAMN05660826_01784</name>
</gene>
<feature type="domain" description="ABC3 transporter permease C-terminal" evidence="9">
    <location>
        <begin position="330"/>
        <end position="441"/>
    </location>
</feature>
<evidence type="ECO:0000256" key="2">
    <source>
        <dbReference type="ARBA" id="ARBA00022475"/>
    </source>
</evidence>
<dbReference type="Proteomes" id="UP000184375">
    <property type="component" value="Unassembled WGS sequence"/>
</dbReference>
<dbReference type="InterPro" id="IPR003838">
    <property type="entry name" value="ABC3_permease_C"/>
</dbReference>
<dbReference type="AlphaFoldDB" id="A0A1M7L426"/>
<dbReference type="EMBL" id="FRCR01000010">
    <property type="protein sequence ID" value="SHM72526.1"/>
    <property type="molecule type" value="Genomic_DNA"/>
</dbReference>
<dbReference type="Pfam" id="PF02687">
    <property type="entry name" value="FtsX"/>
    <property type="match status" value="1"/>
</dbReference>
<proteinExistence type="inferred from homology"/>